<dbReference type="Gene3D" id="3.40.50.10610">
    <property type="entry name" value="ABC-type transport auxiliary lipoprotein component"/>
    <property type="match status" value="1"/>
</dbReference>
<dbReference type="Gene3D" id="3.30.70.1230">
    <property type="entry name" value="Nucleotide cyclase"/>
    <property type="match status" value="1"/>
</dbReference>
<dbReference type="InterPro" id="IPR001054">
    <property type="entry name" value="A/G_cyclase"/>
</dbReference>
<dbReference type="PANTHER" id="PTHR43081:SF1">
    <property type="entry name" value="ADENYLATE CYCLASE, TERMINAL-DIFFERENTIATION SPECIFIC"/>
    <property type="match status" value="1"/>
</dbReference>
<dbReference type="SMART" id="SM00028">
    <property type="entry name" value="TPR"/>
    <property type="match status" value="3"/>
</dbReference>
<evidence type="ECO:0000313" key="3">
    <source>
        <dbReference type="EMBL" id="MCQ4165625.1"/>
    </source>
</evidence>
<accession>A0ABT1QTJ5</accession>
<organism evidence="3 4">
    <name type="scientific">Tahibacter harae</name>
    <dbReference type="NCBI Taxonomy" id="2963937"/>
    <lineage>
        <taxon>Bacteria</taxon>
        <taxon>Pseudomonadati</taxon>
        <taxon>Pseudomonadota</taxon>
        <taxon>Gammaproteobacteria</taxon>
        <taxon>Lysobacterales</taxon>
        <taxon>Rhodanobacteraceae</taxon>
        <taxon>Tahibacter</taxon>
    </lineage>
</organism>
<evidence type="ECO:0000313" key="4">
    <source>
        <dbReference type="Proteomes" id="UP001165498"/>
    </source>
</evidence>
<evidence type="ECO:0000259" key="2">
    <source>
        <dbReference type="PROSITE" id="PS50125"/>
    </source>
</evidence>
<dbReference type="PROSITE" id="PS50005">
    <property type="entry name" value="TPR"/>
    <property type="match status" value="1"/>
</dbReference>
<dbReference type="SUPFAM" id="SSF48452">
    <property type="entry name" value="TPR-like"/>
    <property type="match status" value="1"/>
</dbReference>
<protein>
    <submittedName>
        <fullName evidence="3">Peptide modification system cyclase</fullName>
    </submittedName>
</protein>
<dbReference type="Gene3D" id="1.25.40.10">
    <property type="entry name" value="Tetratricopeptide repeat domain"/>
    <property type="match status" value="1"/>
</dbReference>
<sequence>MNALVSPAEPTAQPQQGEPLLRSLALCDLVDSTSLVERLGDQRAAALLRRHDRLARDLMLRHQGQEIDKTDGFLVLFERPIHAVAYALAYQRELMRLSQEEGLVLKARIGVHVGDVLVWQNDPGDVVHGAKPIEVEGLVKPVTARLASLALPGQILVSGVAASLAQRAHGELGANADRTRWLNHGRYRFKGVPEPLVVYEVGEAGIAPLRLPPYSGKAWREVPWWRRPGSMFIEAGIAAAALLLGLWLLLRPPAAIAFAERDWVVVGDINNLTTASALDDTLRTAFRIGLEQSRHVNVVSDLQVRDTLRRMELDPAKVKVDRRRAAEIALREGAKAAILPLATEVGGKLRITAEVIDPTTEATVYTESAEGEGVESALASIDKVNEALRQRLGENLAAISETTQPLAKVTTSNIDALRAFSLGRRALATENWGEALAMYRQAIALDPDFALAHVGIAGIYLSASDKVAALPSLRRAQELRDKLPTREAMYVDAIAASLEKPAVMFERWSVLAKLYPDYHAAHANYAMMLRTYANRYADAITALAPALSTHNPRLGSSRYLLGALYLASDDYAKAAEQLRLARQLRGDGMGLQHVELLAAERRFVQANAALAESRDSGVAGNDVFRWRVRLLLAADQGQFDEALRLSGSALEAAKAAGPLYHRVFEGMRSSLLLFAAQPDADAALRSFARIELAAGLDTEDLERHHAIEASLFAAYAAARSGNGELAESLVGQIAKPAESSEFPNAVNLAAIARAELQRARGDADRAVETLRPFVNDTSLYLTRVALRDAYAAAGRHEEALEQALWLTHHRGRAYAEDSALQMLSLVNVLESTHALLCAAEYSHALKRYDEAEKYAGAFERAWAAPLPPGLARRLAAVRQKP</sequence>
<keyword evidence="1" id="KW-0802">TPR repeat</keyword>
<proteinExistence type="predicted"/>
<dbReference type="InterPro" id="IPR050697">
    <property type="entry name" value="Adenylyl/Guanylyl_Cyclase_3/4"/>
</dbReference>
<dbReference type="PANTHER" id="PTHR43081">
    <property type="entry name" value="ADENYLATE CYCLASE, TERMINAL-DIFFERENTIATION SPECIFIC-RELATED"/>
    <property type="match status" value="1"/>
</dbReference>
<dbReference type="InterPro" id="IPR030966">
    <property type="entry name" value="Mod_pep_cyc"/>
</dbReference>
<reference evidence="3" key="1">
    <citation type="submission" date="2022-07" db="EMBL/GenBank/DDBJ databases">
        <title>Tahibacter sp., a new gammaproteobacterium isolated from the silt sample collected at pig farm.</title>
        <authorList>
            <person name="Chen H."/>
        </authorList>
    </citation>
    <scope>NUCLEOTIDE SEQUENCE</scope>
    <source>
        <strain evidence="3">P2K</strain>
    </source>
</reference>
<feature type="repeat" description="TPR" evidence="1">
    <location>
        <begin position="416"/>
        <end position="449"/>
    </location>
</feature>
<dbReference type="EMBL" id="JANFQO010000011">
    <property type="protein sequence ID" value="MCQ4165625.1"/>
    <property type="molecule type" value="Genomic_DNA"/>
</dbReference>
<dbReference type="InterPro" id="IPR011990">
    <property type="entry name" value="TPR-like_helical_dom_sf"/>
</dbReference>
<feature type="domain" description="Guanylate cyclase" evidence="2">
    <location>
        <begin position="23"/>
        <end position="134"/>
    </location>
</feature>
<dbReference type="Proteomes" id="UP001165498">
    <property type="component" value="Unassembled WGS sequence"/>
</dbReference>
<comment type="caution">
    <text evidence="3">The sequence shown here is derived from an EMBL/GenBank/DDBJ whole genome shotgun (WGS) entry which is preliminary data.</text>
</comment>
<dbReference type="RefSeq" id="WP_255914816.1">
    <property type="nucleotide sequence ID" value="NZ_JANFQO010000011.1"/>
</dbReference>
<dbReference type="InterPro" id="IPR029787">
    <property type="entry name" value="Nucleotide_cyclase"/>
</dbReference>
<dbReference type="PROSITE" id="PS50125">
    <property type="entry name" value="GUANYLATE_CYCLASE_2"/>
    <property type="match status" value="1"/>
</dbReference>
<keyword evidence="4" id="KW-1185">Reference proteome</keyword>
<name>A0ABT1QTJ5_9GAMM</name>
<dbReference type="InterPro" id="IPR019734">
    <property type="entry name" value="TPR_rpt"/>
</dbReference>
<dbReference type="SUPFAM" id="SSF55073">
    <property type="entry name" value="Nucleotide cyclase"/>
    <property type="match status" value="1"/>
</dbReference>
<dbReference type="NCBIfam" id="TIGR04510">
    <property type="entry name" value="mod_pep_cyc"/>
    <property type="match status" value="1"/>
</dbReference>
<evidence type="ECO:0000256" key="1">
    <source>
        <dbReference type="PROSITE-ProRule" id="PRU00339"/>
    </source>
</evidence>
<dbReference type="CDD" id="cd07302">
    <property type="entry name" value="CHD"/>
    <property type="match status" value="1"/>
</dbReference>
<gene>
    <name evidence="3" type="ORF">NM961_12975</name>
</gene>